<dbReference type="Pfam" id="PF12833">
    <property type="entry name" value="HTH_18"/>
    <property type="match status" value="1"/>
</dbReference>
<dbReference type="EC" id="2.7.1.49" evidence="2"/>
<dbReference type="SMART" id="SM00342">
    <property type="entry name" value="HTH_ARAC"/>
    <property type="match status" value="1"/>
</dbReference>
<name>A0ABS6YB36_9BACT</name>
<evidence type="ECO:0000313" key="5">
    <source>
        <dbReference type="Proteomes" id="UP000788426"/>
    </source>
</evidence>
<dbReference type="InterPro" id="IPR018060">
    <property type="entry name" value="HTH_AraC"/>
</dbReference>
<dbReference type="Proteomes" id="UP000788426">
    <property type="component" value="Unassembled WGS sequence"/>
</dbReference>
<keyword evidence="4" id="KW-0808">Transferase</keyword>
<dbReference type="RefSeq" id="WP_219479126.1">
    <property type="nucleotide sequence ID" value="NZ_JAHXCT010000001.1"/>
</dbReference>
<dbReference type="InterPro" id="IPR013749">
    <property type="entry name" value="PM/HMP-P_kinase-1"/>
</dbReference>
<dbReference type="PANTHER" id="PTHR20858:SF17">
    <property type="entry name" value="HYDROXYMETHYLPYRIMIDINE_PHOSPHOMETHYLPYRIMIDINE KINASE THI20-RELATED"/>
    <property type="match status" value="1"/>
</dbReference>
<gene>
    <name evidence="4" type="ORF">KZO38_01220</name>
</gene>
<dbReference type="GO" id="GO:0008902">
    <property type="term" value="F:hydroxymethylpyrimidine kinase activity"/>
    <property type="evidence" value="ECO:0007669"/>
    <property type="project" value="UniProtKB-EC"/>
</dbReference>
<dbReference type="CDD" id="cd01169">
    <property type="entry name" value="HMPP_kinase"/>
    <property type="match status" value="1"/>
</dbReference>
<reference evidence="4 5" key="1">
    <citation type="submission" date="2021-07" db="EMBL/GenBank/DDBJ databases">
        <title>Genomic diversity and antimicrobial resistance of Prevotella spp. isolated from chronic lung disease airways.</title>
        <authorList>
            <person name="Webb K.A."/>
            <person name="Olagoke O.S."/>
            <person name="Baird T."/>
            <person name="Neill J."/>
            <person name="Pham A."/>
            <person name="Wells T.J."/>
            <person name="Ramsay K.A."/>
            <person name="Bell S.C."/>
            <person name="Sarovich D.S."/>
            <person name="Price E.P."/>
        </authorList>
    </citation>
    <scope>NUCLEOTIDE SEQUENCE [LARGE SCALE GENOMIC DNA]</scope>
    <source>
        <strain evidence="4 5">SCHI0011.S.12</strain>
    </source>
</reference>
<dbReference type="GO" id="GO:0008972">
    <property type="term" value="F:phosphomethylpyrimidine kinase activity"/>
    <property type="evidence" value="ECO:0007669"/>
    <property type="project" value="UniProtKB-EC"/>
</dbReference>
<dbReference type="EMBL" id="JAHXCT010000001">
    <property type="protein sequence ID" value="MBW4768391.1"/>
    <property type="molecule type" value="Genomic_DNA"/>
</dbReference>
<comment type="caution">
    <text evidence="4">The sequence shown here is derived from an EMBL/GenBank/DDBJ whole genome shotgun (WGS) entry which is preliminary data.</text>
</comment>
<dbReference type="PANTHER" id="PTHR20858">
    <property type="entry name" value="PHOSPHOMETHYLPYRIMIDINE KINASE"/>
    <property type="match status" value="1"/>
</dbReference>
<evidence type="ECO:0000256" key="2">
    <source>
        <dbReference type="ARBA" id="ARBA00012135"/>
    </source>
</evidence>
<keyword evidence="4" id="KW-0418">Kinase</keyword>
<organism evidence="4 5">
    <name type="scientific">Hoylesella nanceiensis</name>
    <dbReference type="NCBI Taxonomy" id="425941"/>
    <lineage>
        <taxon>Bacteria</taxon>
        <taxon>Pseudomonadati</taxon>
        <taxon>Bacteroidota</taxon>
        <taxon>Bacteroidia</taxon>
        <taxon>Bacteroidales</taxon>
        <taxon>Prevotellaceae</taxon>
        <taxon>Hoylesella</taxon>
    </lineage>
</organism>
<dbReference type="Pfam" id="PF08543">
    <property type="entry name" value="Phos_pyr_kin"/>
    <property type="match status" value="1"/>
</dbReference>
<evidence type="ECO:0000256" key="1">
    <source>
        <dbReference type="ARBA" id="ARBA00004948"/>
    </source>
</evidence>
<evidence type="ECO:0000313" key="4">
    <source>
        <dbReference type="EMBL" id="MBW4768391.1"/>
    </source>
</evidence>
<accession>A0ABS6YB36</accession>
<keyword evidence="5" id="KW-1185">Reference proteome</keyword>
<dbReference type="PROSITE" id="PS01124">
    <property type="entry name" value="HTH_ARAC_FAMILY_2"/>
    <property type="match status" value="1"/>
</dbReference>
<proteinExistence type="predicted"/>
<evidence type="ECO:0000259" key="3">
    <source>
        <dbReference type="PROSITE" id="PS01124"/>
    </source>
</evidence>
<dbReference type="InterPro" id="IPR004399">
    <property type="entry name" value="HMP/HMP-P_kinase_dom"/>
</dbReference>
<comment type="pathway">
    <text evidence="1">Cofactor biosynthesis; thiamine diphosphate biosynthesis.</text>
</comment>
<feature type="domain" description="HTH araC/xylS-type" evidence="3">
    <location>
        <begin position="233"/>
        <end position="331"/>
    </location>
</feature>
<protein>
    <recommendedName>
        <fullName evidence="2">hydroxymethylpyrimidine kinase</fullName>
        <ecNumber evidence="2">2.7.1.49</ecNumber>
    </recommendedName>
</protein>
<sequence length="332" mass="37505">MIDNKLTPVLTITGSDGTGTSGIQADIKVFEALGIPSVSVITSITVQNTLGIQEFFDLPSYIIEAQIEALVNDTQAKILKLGMIRNVNVLKVICDMISKYNIQSVIYNPIVYSSNGDELMSRDVISQIKNRLLPLSTVVVIRNIDAEYILGITIESNEDKQKAIEQLKAFGCKEVVLVDSFFHGKNNYFSSAVASYLSKNNSLEDAINNAYLFAAEKEKEKRVVSERINLLYQEFIDTVSKYYKDNRDVRFYSDLFNVSSRYLSQVTKAVSNKTPKTIIEDYLIEQIELDLQNSFSTIQEIAYRNGFSSQAHFTKFFKKKVGVPPSNFRKKK</sequence>